<evidence type="ECO:0000256" key="4">
    <source>
        <dbReference type="ARBA" id="ARBA00023136"/>
    </source>
</evidence>
<dbReference type="SUPFAM" id="SSF50729">
    <property type="entry name" value="PH domain-like"/>
    <property type="match status" value="1"/>
</dbReference>
<evidence type="ECO:0000256" key="1">
    <source>
        <dbReference type="ARBA" id="ARBA00004370"/>
    </source>
</evidence>
<dbReference type="PROSITE" id="PS51064">
    <property type="entry name" value="IRS_PTB"/>
    <property type="match status" value="1"/>
</dbReference>
<evidence type="ECO:0000256" key="6">
    <source>
        <dbReference type="SAM" id="MobiDB-lite"/>
    </source>
</evidence>
<evidence type="ECO:0000256" key="2">
    <source>
        <dbReference type="ARBA" id="ARBA00022553"/>
    </source>
</evidence>
<dbReference type="InterPro" id="IPR011993">
    <property type="entry name" value="PH-like_dom_sf"/>
</dbReference>
<evidence type="ECO:0000259" key="7">
    <source>
        <dbReference type="PROSITE" id="PS51064"/>
    </source>
</evidence>
<dbReference type="CDD" id="cd01202">
    <property type="entry name" value="PTB_FRS2"/>
    <property type="match status" value="1"/>
</dbReference>
<dbReference type="InterPro" id="IPR002404">
    <property type="entry name" value="IRS_PTB"/>
</dbReference>
<reference evidence="8" key="1">
    <citation type="submission" date="2022-01" db="EMBL/GenBank/DDBJ databases">
        <authorList>
            <person name="King R."/>
        </authorList>
    </citation>
    <scope>NUCLEOTIDE SEQUENCE</scope>
</reference>
<protein>
    <recommendedName>
        <fullName evidence="7">IRS-type PTB domain-containing protein</fullName>
    </recommendedName>
</protein>
<dbReference type="Proteomes" id="UP001152798">
    <property type="component" value="Chromosome 3"/>
</dbReference>
<dbReference type="GO" id="GO:0005104">
    <property type="term" value="F:fibroblast growth factor receptor binding"/>
    <property type="evidence" value="ECO:0007669"/>
    <property type="project" value="TreeGrafter"/>
</dbReference>
<dbReference type="Pfam" id="PF02174">
    <property type="entry name" value="IRS"/>
    <property type="match status" value="1"/>
</dbReference>
<feature type="compositionally biased region" description="Pro residues" evidence="6">
    <location>
        <begin position="148"/>
        <end position="158"/>
    </location>
</feature>
<feature type="region of interest" description="Disordered" evidence="6">
    <location>
        <begin position="284"/>
        <end position="314"/>
    </location>
</feature>
<dbReference type="GO" id="GO:0016020">
    <property type="term" value="C:membrane"/>
    <property type="evidence" value="ECO:0007669"/>
    <property type="project" value="UniProtKB-SubCell"/>
</dbReference>
<dbReference type="GO" id="GO:0008543">
    <property type="term" value="P:fibroblast growth factor receptor signaling pathway"/>
    <property type="evidence" value="ECO:0007669"/>
    <property type="project" value="TreeGrafter"/>
</dbReference>
<dbReference type="SMART" id="SM01244">
    <property type="entry name" value="IRS"/>
    <property type="match status" value="1"/>
</dbReference>
<gene>
    <name evidence="8" type="ORF">NEZAVI_LOCUS6755</name>
</gene>
<dbReference type="InterPro" id="IPR038742">
    <property type="entry name" value="FRS2_PTB"/>
</dbReference>
<feature type="compositionally biased region" description="Polar residues" evidence="6">
    <location>
        <begin position="302"/>
        <end position="314"/>
    </location>
</feature>
<keyword evidence="9" id="KW-1185">Reference proteome</keyword>
<keyword evidence="2" id="KW-0597">Phosphoprotein</keyword>
<keyword evidence="4" id="KW-0472">Membrane</keyword>
<dbReference type="GO" id="GO:0005737">
    <property type="term" value="C:cytoplasm"/>
    <property type="evidence" value="ECO:0007669"/>
    <property type="project" value="TreeGrafter"/>
</dbReference>
<dbReference type="PANTHER" id="PTHR21258">
    <property type="entry name" value="DOCKING PROTEIN RELATED"/>
    <property type="match status" value="1"/>
</dbReference>
<keyword evidence="5" id="KW-0449">Lipoprotein</keyword>
<evidence type="ECO:0000256" key="3">
    <source>
        <dbReference type="ARBA" id="ARBA00022707"/>
    </source>
</evidence>
<dbReference type="GO" id="GO:0005068">
    <property type="term" value="F:transmembrane receptor protein tyrosine kinase adaptor activity"/>
    <property type="evidence" value="ECO:0007669"/>
    <property type="project" value="TreeGrafter"/>
</dbReference>
<accession>A0A9P0MMX8</accession>
<dbReference type="OrthoDB" id="6279276at2759"/>
<keyword evidence="3" id="KW-0519">Myristate</keyword>
<feature type="region of interest" description="Disordered" evidence="6">
    <location>
        <begin position="117"/>
        <end position="158"/>
    </location>
</feature>
<evidence type="ECO:0000256" key="5">
    <source>
        <dbReference type="ARBA" id="ARBA00023288"/>
    </source>
</evidence>
<evidence type="ECO:0000313" key="8">
    <source>
        <dbReference type="EMBL" id="CAH1396746.1"/>
    </source>
</evidence>
<proteinExistence type="predicted"/>
<sequence>MGCVTSKKDINDLYPNIFQVSNVDDLGNRLSSGQLEINDTELVLYQRGKEPIRWPLKTLRRYGYERQVFSFETGRRCPTGPGIYAFSCRRADKLFNYVQSHIQIRNDDTLSRDTTVTRTGDYLEPRPRLSVNNGPSRLSSVGSSNASPSPPPNNDYPPPYNIYYVNDPAHRLEEPAVPVISPVSPTVSAESEEEALSPVYMNIGGGTVPTPVEEDAGHCYMNLVPGTVVPPRQLTIPPPEQLRTVNYIVLDLDNGSPPPPPSPGARPLSEGYVTIDFNKTVALSHSVNPEGVDEGSRKTRHNSATPRQSTSLSD</sequence>
<name>A0A9P0MMX8_NEZVI</name>
<comment type="subcellular location">
    <subcellularLocation>
        <location evidence="1">Membrane</location>
    </subcellularLocation>
</comment>
<dbReference type="EMBL" id="OV725079">
    <property type="protein sequence ID" value="CAH1396746.1"/>
    <property type="molecule type" value="Genomic_DNA"/>
</dbReference>
<dbReference type="AlphaFoldDB" id="A0A9P0MMX8"/>
<dbReference type="InterPro" id="IPR050996">
    <property type="entry name" value="Docking_Protein_DOK"/>
</dbReference>
<evidence type="ECO:0000313" key="9">
    <source>
        <dbReference type="Proteomes" id="UP001152798"/>
    </source>
</evidence>
<dbReference type="Gene3D" id="2.30.29.30">
    <property type="entry name" value="Pleckstrin-homology domain (PH domain)/Phosphotyrosine-binding domain (PTB)"/>
    <property type="match status" value="1"/>
</dbReference>
<dbReference type="SMART" id="SM00310">
    <property type="entry name" value="PTBI"/>
    <property type="match status" value="1"/>
</dbReference>
<dbReference type="PANTHER" id="PTHR21258:SF55">
    <property type="entry name" value="FI23523P1"/>
    <property type="match status" value="1"/>
</dbReference>
<organism evidence="8 9">
    <name type="scientific">Nezara viridula</name>
    <name type="common">Southern green stink bug</name>
    <name type="synonym">Cimex viridulus</name>
    <dbReference type="NCBI Taxonomy" id="85310"/>
    <lineage>
        <taxon>Eukaryota</taxon>
        <taxon>Metazoa</taxon>
        <taxon>Ecdysozoa</taxon>
        <taxon>Arthropoda</taxon>
        <taxon>Hexapoda</taxon>
        <taxon>Insecta</taxon>
        <taxon>Pterygota</taxon>
        <taxon>Neoptera</taxon>
        <taxon>Paraneoptera</taxon>
        <taxon>Hemiptera</taxon>
        <taxon>Heteroptera</taxon>
        <taxon>Panheteroptera</taxon>
        <taxon>Pentatomomorpha</taxon>
        <taxon>Pentatomoidea</taxon>
        <taxon>Pentatomidae</taxon>
        <taxon>Pentatominae</taxon>
        <taxon>Nezara</taxon>
    </lineage>
</organism>
<feature type="domain" description="IRS-type PTB" evidence="7">
    <location>
        <begin position="10"/>
        <end position="112"/>
    </location>
</feature>